<gene>
    <name evidence="2" type="ORF">SAMN04488112_106155</name>
</gene>
<proteinExistence type="predicted"/>
<accession>A0A1G6KV41</accession>
<keyword evidence="1" id="KW-0472">Membrane</keyword>
<evidence type="ECO:0000313" key="3">
    <source>
        <dbReference type="Proteomes" id="UP000199387"/>
    </source>
</evidence>
<evidence type="ECO:0000313" key="2">
    <source>
        <dbReference type="EMBL" id="SDC34365.1"/>
    </source>
</evidence>
<dbReference type="EMBL" id="FMZA01000006">
    <property type="protein sequence ID" value="SDC34365.1"/>
    <property type="molecule type" value="Genomic_DNA"/>
</dbReference>
<keyword evidence="1" id="KW-1133">Transmembrane helix</keyword>
<keyword evidence="1" id="KW-0812">Transmembrane</keyword>
<protein>
    <submittedName>
        <fullName evidence="2">Uncharacterized protein</fullName>
    </submittedName>
</protein>
<dbReference type="AlphaFoldDB" id="A0A1G6KV41"/>
<organism evidence="2 3">
    <name type="scientific">Melghirimyces thermohalophilus</name>
    <dbReference type="NCBI Taxonomy" id="1236220"/>
    <lineage>
        <taxon>Bacteria</taxon>
        <taxon>Bacillati</taxon>
        <taxon>Bacillota</taxon>
        <taxon>Bacilli</taxon>
        <taxon>Bacillales</taxon>
        <taxon>Thermoactinomycetaceae</taxon>
        <taxon>Melghirimyces</taxon>
    </lineage>
</organism>
<reference evidence="2 3" key="1">
    <citation type="submission" date="2016-10" db="EMBL/GenBank/DDBJ databases">
        <authorList>
            <person name="de Groot N.N."/>
        </authorList>
    </citation>
    <scope>NUCLEOTIDE SEQUENCE [LARGE SCALE GENOMIC DNA]</scope>
    <source>
        <strain evidence="2 3">DSM 45514</strain>
    </source>
</reference>
<keyword evidence="3" id="KW-1185">Reference proteome</keyword>
<sequence length="45" mass="5298">MRKEEADMSNPYGYYGYGQYYGSDLQRLLLFLLIVPVIFWFVGAL</sequence>
<dbReference type="Proteomes" id="UP000199387">
    <property type="component" value="Unassembled WGS sequence"/>
</dbReference>
<feature type="transmembrane region" description="Helical" evidence="1">
    <location>
        <begin position="25"/>
        <end position="43"/>
    </location>
</feature>
<evidence type="ECO:0000256" key="1">
    <source>
        <dbReference type="SAM" id="Phobius"/>
    </source>
</evidence>
<name>A0A1G6KV41_9BACL</name>